<dbReference type="Proteomes" id="UP000265520">
    <property type="component" value="Unassembled WGS sequence"/>
</dbReference>
<keyword evidence="2" id="KW-1185">Reference proteome</keyword>
<sequence length="47" mass="5184">MSASGDRVGDERDKNSQDCVEELMGYGKIVSSNLTFLEITISKLCRS</sequence>
<dbReference type="EMBL" id="LXQA010110842">
    <property type="protein sequence ID" value="MCI18584.1"/>
    <property type="molecule type" value="Genomic_DNA"/>
</dbReference>
<accession>A0A392Q3A2</accession>
<dbReference type="AlphaFoldDB" id="A0A392Q3A2"/>
<proteinExistence type="predicted"/>
<evidence type="ECO:0000313" key="1">
    <source>
        <dbReference type="EMBL" id="MCI18584.1"/>
    </source>
</evidence>
<protein>
    <submittedName>
        <fullName evidence="1">Uncharacterized protein</fullName>
    </submittedName>
</protein>
<name>A0A392Q3A2_9FABA</name>
<evidence type="ECO:0000313" key="2">
    <source>
        <dbReference type="Proteomes" id="UP000265520"/>
    </source>
</evidence>
<organism evidence="1 2">
    <name type="scientific">Trifolium medium</name>
    <dbReference type="NCBI Taxonomy" id="97028"/>
    <lineage>
        <taxon>Eukaryota</taxon>
        <taxon>Viridiplantae</taxon>
        <taxon>Streptophyta</taxon>
        <taxon>Embryophyta</taxon>
        <taxon>Tracheophyta</taxon>
        <taxon>Spermatophyta</taxon>
        <taxon>Magnoliopsida</taxon>
        <taxon>eudicotyledons</taxon>
        <taxon>Gunneridae</taxon>
        <taxon>Pentapetalae</taxon>
        <taxon>rosids</taxon>
        <taxon>fabids</taxon>
        <taxon>Fabales</taxon>
        <taxon>Fabaceae</taxon>
        <taxon>Papilionoideae</taxon>
        <taxon>50 kb inversion clade</taxon>
        <taxon>NPAAA clade</taxon>
        <taxon>Hologalegina</taxon>
        <taxon>IRL clade</taxon>
        <taxon>Trifolieae</taxon>
        <taxon>Trifolium</taxon>
    </lineage>
</organism>
<reference evidence="1 2" key="1">
    <citation type="journal article" date="2018" name="Front. Plant Sci.">
        <title>Red Clover (Trifolium pratense) and Zigzag Clover (T. medium) - A Picture of Genomic Similarities and Differences.</title>
        <authorList>
            <person name="Dluhosova J."/>
            <person name="Istvanek J."/>
            <person name="Nedelnik J."/>
            <person name="Repkova J."/>
        </authorList>
    </citation>
    <scope>NUCLEOTIDE SEQUENCE [LARGE SCALE GENOMIC DNA]</scope>
    <source>
        <strain evidence="2">cv. 10/8</strain>
        <tissue evidence="1">Leaf</tissue>
    </source>
</reference>
<comment type="caution">
    <text evidence="1">The sequence shown here is derived from an EMBL/GenBank/DDBJ whole genome shotgun (WGS) entry which is preliminary data.</text>
</comment>